<dbReference type="InterPro" id="IPR001138">
    <property type="entry name" value="Zn2Cys6_DnaBD"/>
</dbReference>
<dbReference type="GO" id="GO:0000981">
    <property type="term" value="F:DNA-binding transcription factor activity, RNA polymerase II-specific"/>
    <property type="evidence" value="ECO:0007669"/>
    <property type="project" value="InterPro"/>
</dbReference>
<dbReference type="Pfam" id="PF11951">
    <property type="entry name" value="Fungal_trans_2"/>
    <property type="match status" value="1"/>
</dbReference>
<proteinExistence type="predicted"/>
<dbReference type="CDD" id="cd00067">
    <property type="entry name" value="GAL4"/>
    <property type="match status" value="1"/>
</dbReference>
<dbReference type="InterPro" id="IPR052400">
    <property type="entry name" value="Zn2-C6_fungal_TF"/>
</dbReference>
<dbReference type="PANTHER" id="PTHR47657:SF7">
    <property type="entry name" value="STEROL REGULATORY ELEMENT-BINDING PROTEIN ECM22"/>
    <property type="match status" value="1"/>
</dbReference>
<dbReference type="AlphaFoldDB" id="A0A6A6ECT7"/>
<dbReference type="GO" id="GO:0008270">
    <property type="term" value="F:zinc ion binding"/>
    <property type="evidence" value="ECO:0007669"/>
    <property type="project" value="InterPro"/>
</dbReference>
<dbReference type="EMBL" id="ML994620">
    <property type="protein sequence ID" value="KAF2189661.1"/>
    <property type="molecule type" value="Genomic_DNA"/>
</dbReference>
<dbReference type="PROSITE" id="PS00463">
    <property type="entry name" value="ZN2_CY6_FUNGAL_1"/>
    <property type="match status" value="1"/>
</dbReference>
<evidence type="ECO:0000313" key="3">
    <source>
        <dbReference type="EMBL" id="KAF2189661.1"/>
    </source>
</evidence>
<keyword evidence="1" id="KW-0539">Nucleus</keyword>
<protein>
    <recommendedName>
        <fullName evidence="2">Zn(2)-C6 fungal-type domain-containing protein</fullName>
    </recommendedName>
</protein>
<dbReference type="SUPFAM" id="SSF57701">
    <property type="entry name" value="Zn2/Cys6 DNA-binding domain"/>
    <property type="match status" value="1"/>
</dbReference>
<feature type="domain" description="Zn(2)-C6 fungal-type" evidence="2">
    <location>
        <begin position="13"/>
        <end position="43"/>
    </location>
</feature>
<dbReference type="InterPro" id="IPR021858">
    <property type="entry name" value="Fun_TF"/>
</dbReference>
<evidence type="ECO:0000256" key="1">
    <source>
        <dbReference type="ARBA" id="ARBA00023242"/>
    </source>
</evidence>
<accession>A0A6A6ECT7</accession>
<evidence type="ECO:0000313" key="4">
    <source>
        <dbReference type="Proteomes" id="UP000800200"/>
    </source>
</evidence>
<keyword evidence="4" id="KW-1185">Reference proteome</keyword>
<gene>
    <name evidence="3" type="ORF">K469DRAFT_700907</name>
</gene>
<dbReference type="SMART" id="SM00066">
    <property type="entry name" value="GAL4"/>
    <property type="match status" value="1"/>
</dbReference>
<sequence>MPSRKTHNKTRLGCGQCKKRRIKCDEKHPVCNNCSKRGLECSFLLLIPSSRLSSSSPPTEVTVTQKRQYDVHVFHPESSNPVPVYVPPYPKLPMLQIRLDDVWKDCRDLVDPQFHNILNHYDTHTCLTLASDDPAKATWQSVVPEMAFTHRFLVHGVIAIASLHLARLHKGKAEQDAMLNIAYDQMNQTLYYYRKALQNVNPNNASALFACSTLTAVYFFHNSASDFEEIRSYIPAETLVPPPDVVDQMIHSIMKTFHGLRGTLIILRPGWNWVVEGKLSPICTRSWWPKNPTPATERAMDEDRRLCKLEGLWMQPGRNYEAYFDDLAESLKILREIFALVSQLTLPNRTHSPNCAVPYSADDTTVGMLMDRGAIFSWPARVPKQFLTLVEQKNCEALVILAHFAVLPGRIRNVWWLDGLGVNIITAAAMGLGQGNWSLIEWPAQVVGVDLANAFGSGLPGESSDVVPVNPHLRIV</sequence>
<dbReference type="PROSITE" id="PS50048">
    <property type="entry name" value="ZN2_CY6_FUNGAL_2"/>
    <property type="match status" value="1"/>
</dbReference>
<dbReference type="Proteomes" id="UP000800200">
    <property type="component" value="Unassembled WGS sequence"/>
</dbReference>
<evidence type="ECO:0000259" key="2">
    <source>
        <dbReference type="PROSITE" id="PS50048"/>
    </source>
</evidence>
<dbReference type="OrthoDB" id="5350673at2759"/>
<dbReference type="PANTHER" id="PTHR47657">
    <property type="entry name" value="STEROL REGULATORY ELEMENT-BINDING PROTEIN ECM22"/>
    <property type="match status" value="1"/>
</dbReference>
<name>A0A6A6ECT7_9PEZI</name>
<dbReference type="InterPro" id="IPR036864">
    <property type="entry name" value="Zn2-C6_fun-type_DNA-bd_sf"/>
</dbReference>
<dbReference type="Gene3D" id="4.10.240.10">
    <property type="entry name" value="Zn(2)-C6 fungal-type DNA-binding domain"/>
    <property type="match status" value="1"/>
</dbReference>
<dbReference type="Pfam" id="PF00172">
    <property type="entry name" value="Zn_clus"/>
    <property type="match status" value="1"/>
</dbReference>
<organism evidence="3 4">
    <name type="scientific">Zopfia rhizophila CBS 207.26</name>
    <dbReference type="NCBI Taxonomy" id="1314779"/>
    <lineage>
        <taxon>Eukaryota</taxon>
        <taxon>Fungi</taxon>
        <taxon>Dikarya</taxon>
        <taxon>Ascomycota</taxon>
        <taxon>Pezizomycotina</taxon>
        <taxon>Dothideomycetes</taxon>
        <taxon>Dothideomycetes incertae sedis</taxon>
        <taxon>Zopfiaceae</taxon>
        <taxon>Zopfia</taxon>
    </lineage>
</organism>
<reference evidence="3" key="1">
    <citation type="journal article" date="2020" name="Stud. Mycol.">
        <title>101 Dothideomycetes genomes: a test case for predicting lifestyles and emergence of pathogens.</title>
        <authorList>
            <person name="Haridas S."/>
            <person name="Albert R."/>
            <person name="Binder M."/>
            <person name="Bloem J."/>
            <person name="Labutti K."/>
            <person name="Salamov A."/>
            <person name="Andreopoulos B."/>
            <person name="Baker S."/>
            <person name="Barry K."/>
            <person name="Bills G."/>
            <person name="Bluhm B."/>
            <person name="Cannon C."/>
            <person name="Castanera R."/>
            <person name="Culley D."/>
            <person name="Daum C."/>
            <person name="Ezra D."/>
            <person name="Gonzalez J."/>
            <person name="Henrissat B."/>
            <person name="Kuo A."/>
            <person name="Liang C."/>
            <person name="Lipzen A."/>
            <person name="Lutzoni F."/>
            <person name="Magnuson J."/>
            <person name="Mondo S."/>
            <person name="Nolan M."/>
            <person name="Ohm R."/>
            <person name="Pangilinan J."/>
            <person name="Park H.-J."/>
            <person name="Ramirez L."/>
            <person name="Alfaro M."/>
            <person name="Sun H."/>
            <person name="Tritt A."/>
            <person name="Yoshinaga Y."/>
            <person name="Zwiers L.-H."/>
            <person name="Turgeon B."/>
            <person name="Goodwin S."/>
            <person name="Spatafora J."/>
            <person name="Crous P."/>
            <person name="Grigoriev I."/>
        </authorList>
    </citation>
    <scope>NUCLEOTIDE SEQUENCE</scope>
    <source>
        <strain evidence="3">CBS 207.26</strain>
    </source>
</reference>